<reference evidence="2" key="1">
    <citation type="submission" date="2018-05" db="EMBL/GenBank/DDBJ databases">
        <authorList>
            <person name="Lanie J.A."/>
            <person name="Ng W.-L."/>
            <person name="Kazmierczak K.M."/>
            <person name="Andrzejewski T.M."/>
            <person name="Davidsen T.M."/>
            <person name="Wayne K.J."/>
            <person name="Tettelin H."/>
            <person name="Glass J.I."/>
            <person name="Rusch D."/>
            <person name="Podicherti R."/>
            <person name="Tsui H.-C.T."/>
            <person name="Winkler M.E."/>
        </authorList>
    </citation>
    <scope>NUCLEOTIDE SEQUENCE</scope>
</reference>
<accession>A0A381RDF8</accession>
<dbReference type="InterPro" id="IPR012312">
    <property type="entry name" value="Hemerythrin-like"/>
</dbReference>
<dbReference type="PANTHER" id="PTHR39966">
    <property type="entry name" value="BLL2471 PROTEIN-RELATED"/>
    <property type="match status" value="1"/>
</dbReference>
<feature type="domain" description="Hemerythrin-like" evidence="1">
    <location>
        <begin position="9"/>
        <end position="145"/>
    </location>
</feature>
<dbReference type="Gene3D" id="1.20.120.520">
    <property type="entry name" value="nmb1532 protein domain like"/>
    <property type="match status" value="1"/>
</dbReference>
<gene>
    <name evidence="2" type="ORF">METZ01_LOCUS42656</name>
</gene>
<evidence type="ECO:0000259" key="1">
    <source>
        <dbReference type="Pfam" id="PF01814"/>
    </source>
</evidence>
<name>A0A381RDF8_9ZZZZ</name>
<dbReference type="GO" id="GO:0005886">
    <property type="term" value="C:plasma membrane"/>
    <property type="evidence" value="ECO:0007669"/>
    <property type="project" value="TreeGrafter"/>
</dbReference>
<dbReference type="PANTHER" id="PTHR39966:SF3">
    <property type="entry name" value="DUF438 DOMAIN-CONTAINING PROTEIN"/>
    <property type="match status" value="1"/>
</dbReference>
<dbReference type="EMBL" id="UINC01001842">
    <property type="protein sequence ID" value="SUZ89802.1"/>
    <property type="molecule type" value="Genomic_DNA"/>
</dbReference>
<dbReference type="AlphaFoldDB" id="A0A381RDF8"/>
<protein>
    <recommendedName>
        <fullName evidence="1">Hemerythrin-like domain-containing protein</fullName>
    </recommendedName>
</protein>
<evidence type="ECO:0000313" key="2">
    <source>
        <dbReference type="EMBL" id="SUZ89802.1"/>
    </source>
</evidence>
<organism evidence="2">
    <name type="scientific">marine metagenome</name>
    <dbReference type="NCBI Taxonomy" id="408172"/>
    <lineage>
        <taxon>unclassified sequences</taxon>
        <taxon>metagenomes</taxon>
        <taxon>ecological metagenomes</taxon>
    </lineage>
</organism>
<proteinExistence type="predicted"/>
<dbReference type="Pfam" id="PF01814">
    <property type="entry name" value="Hemerythrin"/>
    <property type="match status" value="1"/>
</dbReference>
<sequence length="189" mass="22101">MIEKLPEGHIIKTMIKEHDHILVMLDELTDIAHQLSTKDQKIGATLMQRVNYLTVKIIGAEPHHQREEEVLFPNLEENGITCMTQCMRMEHEVMRKMKHDLKQKTENTDGVWSEKVMDISKLIDSLCSTLRQHIHKENTVLYPMALKVITDQAKWVDMKLQCDRIGYCCFCPEEVLEHQKKFTSERISA</sequence>